<feature type="binding site" evidence="22">
    <location>
        <begin position="90"/>
        <end position="91"/>
    </location>
    <ligand>
        <name>ATP</name>
        <dbReference type="ChEBI" id="CHEBI:30616"/>
    </ligand>
</feature>
<organism evidence="25 26">
    <name type="scientific">Candidatus Sungbacteria bacterium RIFCSPLOWO2_01_FULL_60_25</name>
    <dbReference type="NCBI Taxonomy" id="1802281"/>
    <lineage>
        <taxon>Bacteria</taxon>
        <taxon>Candidatus Sungiibacteriota</taxon>
    </lineage>
</organism>
<keyword evidence="6" id="KW-0444">Lipid biosynthesis</keyword>
<keyword evidence="17 24" id="KW-0472">Membrane</keyword>
<comment type="function">
    <text evidence="24">Catalyzes the ATP-dependent phosphorylation of sn-l,2-diacylglycerol (DAG) to phosphatidic acid. Involved in the recycling of diacylglycerol produced as a by-product during membrane-derived oligosaccharide (MDO) biosynthesis.</text>
</comment>
<dbReference type="AlphaFoldDB" id="A0A1G2LE23"/>
<comment type="caution">
    <text evidence="24">Lacks conserved residue(s) required for the propagation of feature annotation.</text>
</comment>
<name>A0A1G2LE23_9BACT</name>
<evidence type="ECO:0000256" key="21">
    <source>
        <dbReference type="PIRSR" id="PIRSR600829-2"/>
    </source>
</evidence>
<evidence type="ECO:0000256" key="16">
    <source>
        <dbReference type="ARBA" id="ARBA00023098"/>
    </source>
</evidence>
<evidence type="ECO:0000256" key="9">
    <source>
        <dbReference type="ARBA" id="ARBA00022692"/>
    </source>
</evidence>
<feature type="binding site" evidence="22">
    <location>
        <begin position="81"/>
        <end position="83"/>
    </location>
    <ligand>
        <name>ATP</name>
        <dbReference type="ChEBI" id="CHEBI:30616"/>
    </ligand>
</feature>
<evidence type="ECO:0000256" key="24">
    <source>
        <dbReference type="RuleBase" id="RU363065"/>
    </source>
</evidence>
<dbReference type="InterPro" id="IPR000829">
    <property type="entry name" value="DAGK"/>
</dbReference>
<proteinExistence type="inferred from homology"/>
<keyword evidence="7" id="KW-0997">Cell inner membrane</keyword>
<keyword evidence="5" id="KW-1003">Cell membrane</keyword>
<evidence type="ECO:0000256" key="14">
    <source>
        <dbReference type="ARBA" id="ARBA00022842"/>
    </source>
</evidence>
<evidence type="ECO:0000256" key="20">
    <source>
        <dbReference type="PIRSR" id="PIRSR600829-1"/>
    </source>
</evidence>
<evidence type="ECO:0000256" key="2">
    <source>
        <dbReference type="ARBA" id="ARBA00005967"/>
    </source>
</evidence>
<evidence type="ECO:0000313" key="25">
    <source>
        <dbReference type="EMBL" id="OHA09866.1"/>
    </source>
</evidence>
<evidence type="ECO:0000256" key="19">
    <source>
        <dbReference type="ARBA" id="ARBA00023264"/>
    </source>
</evidence>
<gene>
    <name evidence="25" type="ORF">A3A44_02805</name>
</gene>
<dbReference type="EC" id="2.7.1.107" evidence="3 24"/>
<protein>
    <recommendedName>
        <fullName evidence="4 24">Diacylglycerol kinase</fullName>
        <ecNumber evidence="3 24">2.7.1.107</ecNumber>
    </recommendedName>
</protein>
<evidence type="ECO:0000313" key="26">
    <source>
        <dbReference type="Proteomes" id="UP000178977"/>
    </source>
</evidence>
<evidence type="ECO:0000256" key="17">
    <source>
        <dbReference type="ARBA" id="ARBA00023136"/>
    </source>
</evidence>
<dbReference type="GO" id="GO:0005886">
    <property type="term" value="C:plasma membrane"/>
    <property type="evidence" value="ECO:0007669"/>
    <property type="project" value="UniProtKB-SubCell"/>
</dbReference>
<feature type="active site" description="Proton acceptor" evidence="20">
    <location>
        <position position="65"/>
    </location>
</feature>
<reference evidence="25 26" key="1">
    <citation type="journal article" date="2016" name="Nat. Commun.">
        <title>Thousands of microbial genomes shed light on interconnected biogeochemical processes in an aquifer system.</title>
        <authorList>
            <person name="Anantharaman K."/>
            <person name="Brown C.T."/>
            <person name="Hug L.A."/>
            <person name="Sharon I."/>
            <person name="Castelle C.J."/>
            <person name="Probst A.J."/>
            <person name="Thomas B.C."/>
            <person name="Singh A."/>
            <person name="Wilkins M.J."/>
            <person name="Karaoz U."/>
            <person name="Brodie E.L."/>
            <person name="Williams K.H."/>
            <person name="Hubbard S.S."/>
            <person name="Banfield J.F."/>
        </authorList>
    </citation>
    <scope>NUCLEOTIDE SEQUENCE [LARGE SCALE GENOMIC DNA]</scope>
</reference>
<feature type="transmembrane region" description="Helical" evidence="24">
    <location>
        <begin position="92"/>
        <end position="113"/>
    </location>
</feature>
<evidence type="ECO:0000256" key="12">
    <source>
        <dbReference type="ARBA" id="ARBA00022777"/>
    </source>
</evidence>
<dbReference type="PANTHER" id="PTHR34299:SF1">
    <property type="entry name" value="DIACYLGLYCEROL KINASE"/>
    <property type="match status" value="1"/>
</dbReference>
<evidence type="ECO:0000256" key="10">
    <source>
        <dbReference type="ARBA" id="ARBA00022723"/>
    </source>
</evidence>
<keyword evidence="19 24" id="KW-1208">Phospholipid metabolism</keyword>
<keyword evidence="11 22" id="KW-0547">Nucleotide-binding</keyword>
<keyword evidence="9 24" id="KW-0812">Transmembrane</keyword>
<dbReference type="GO" id="GO:0004143">
    <property type="term" value="F:ATP-dependent diacylglycerol kinase activity"/>
    <property type="evidence" value="ECO:0007669"/>
    <property type="project" value="UniProtKB-EC"/>
</dbReference>
<dbReference type="InterPro" id="IPR033718">
    <property type="entry name" value="DAGK_prok"/>
</dbReference>
<dbReference type="EMBL" id="MHQT01000011">
    <property type="protein sequence ID" value="OHA09866.1"/>
    <property type="molecule type" value="Genomic_DNA"/>
</dbReference>
<comment type="caution">
    <text evidence="25">The sequence shown here is derived from an EMBL/GenBank/DDBJ whole genome shotgun (WGS) entry which is preliminary data.</text>
</comment>
<keyword evidence="12 24" id="KW-0418">Kinase</keyword>
<keyword evidence="18" id="KW-0594">Phospholipid biosynthesis</keyword>
<keyword evidence="8 24" id="KW-0808">Transferase</keyword>
<evidence type="ECO:0000256" key="18">
    <source>
        <dbReference type="ARBA" id="ARBA00023209"/>
    </source>
</evidence>
<evidence type="ECO:0000256" key="15">
    <source>
        <dbReference type="ARBA" id="ARBA00022989"/>
    </source>
</evidence>
<evidence type="ECO:0000256" key="6">
    <source>
        <dbReference type="ARBA" id="ARBA00022516"/>
    </source>
</evidence>
<keyword evidence="16 24" id="KW-0443">Lipid metabolism</keyword>
<evidence type="ECO:0000256" key="8">
    <source>
        <dbReference type="ARBA" id="ARBA00022679"/>
    </source>
</evidence>
<comment type="similarity">
    <text evidence="2 24">Belongs to the bacterial diacylglycerol kinase family.</text>
</comment>
<dbReference type="Gene3D" id="1.10.287.3610">
    <property type="match status" value="1"/>
</dbReference>
<evidence type="ECO:0000256" key="22">
    <source>
        <dbReference type="PIRSR" id="PIRSR600829-3"/>
    </source>
</evidence>
<dbReference type="CDD" id="cd14264">
    <property type="entry name" value="DAGK_IM"/>
    <property type="match status" value="1"/>
</dbReference>
<keyword evidence="14 23" id="KW-0460">Magnesium</keyword>
<dbReference type="Pfam" id="PF01219">
    <property type="entry name" value="DAGK_prokar"/>
    <property type="match status" value="1"/>
</dbReference>
<feature type="binding site" evidence="23">
    <location>
        <position position="72"/>
    </location>
    <ligand>
        <name>a divalent metal cation</name>
        <dbReference type="ChEBI" id="CHEBI:60240"/>
    </ligand>
</feature>
<comment type="catalytic activity">
    <reaction evidence="24">
        <text>a 1,2-diacyl-sn-glycerol + ATP = a 1,2-diacyl-sn-glycero-3-phosphate + ADP + H(+)</text>
        <dbReference type="Rhea" id="RHEA:10272"/>
        <dbReference type="ChEBI" id="CHEBI:15378"/>
        <dbReference type="ChEBI" id="CHEBI:17815"/>
        <dbReference type="ChEBI" id="CHEBI:30616"/>
        <dbReference type="ChEBI" id="CHEBI:58608"/>
        <dbReference type="ChEBI" id="CHEBI:456216"/>
        <dbReference type="EC" id="2.7.1.107"/>
    </reaction>
</comment>
<keyword evidence="10 23" id="KW-0479">Metal-binding</keyword>
<evidence type="ECO:0000256" key="4">
    <source>
        <dbReference type="ARBA" id="ARBA00017575"/>
    </source>
</evidence>
<feature type="binding site" evidence="22">
    <location>
        <position position="72"/>
    </location>
    <ligand>
        <name>ATP</name>
        <dbReference type="ChEBI" id="CHEBI:30616"/>
    </ligand>
</feature>
<accession>A0A1G2LE23</accession>
<dbReference type="InterPro" id="IPR036945">
    <property type="entry name" value="DAGK_sf"/>
</dbReference>
<dbReference type="GO" id="GO:0046872">
    <property type="term" value="F:metal ion binding"/>
    <property type="evidence" value="ECO:0007669"/>
    <property type="project" value="UniProtKB-KW"/>
</dbReference>
<keyword evidence="15 24" id="KW-1133">Transmembrane helix</keyword>
<evidence type="ECO:0000256" key="3">
    <source>
        <dbReference type="ARBA" id="ARBA00012133"/>
    </source>
</evidence>
<feature type="binding site" evidence="21">
    <location>
        <position position="65"/>
    </location>
    <ligand>
        <name>substrate</name>
    </ligand>
</feature>
<keyword evidence="13 22" id="KW-0067">ATP-binding</keyword>
<comment type="cofactor">
    <cofactor evidence="23">
        <name>Mg(2+)</name>
        <dbReference type="ChEBI" id="CHEBI:18420"/>
    </cofactor>
    <text evidence="23">Mn(2+), Zn(2+), Cd(2+) and Co(2+) support activity to lesser extents.</text>
</comment>
<evidence type="ECO:0000256" key="5">
    <source>
        <dbReference type="ARBA" id="ARBA00022475"/>
    </source>
</evidence>
<sequence length="116" mass="13041">MLRKLFAGLQNSLAGLAHAYRRDASFRMEAWTAPAFLIFGYFASPLSPSEFLFLLLSFTLIMMAELINTAFERALERLHPERHELIGATKDIASAAVFIAVCFALVVISVISWNRF</sequence>
<dbReference type="Proteomes" id="UP000178977">
    <property type="component" value="Unassembled WGS sequence"/>
</dbReference>
<dbReference type="GO" id="GO:0005524">
    <property type="term" value="F:ATP binding"/>
    <property type="evidence" value="ECO:0007669"/>
    <property type="project" value="UniProtKB-KW"/>
</dbReference>
<evidence type="ECO:0000256" key="23">
    <source>
        <dbReference type="PIRSR" id="PIRSR600829-4"/>
    </source>
</evidence>
<evidence type="ECO:0000256" key="13">
    <source>
        <dbReference type="ARBA" id="ARBA00022840"/>
    </source>
</evidence>
<evidence type="ECO:0000256" key="7">
    <source>
        <dbReference type="ARBA" id="ARBA00022519"/>
    </source>
</evidence>
<dbReference type="PANTHER" id="PTHR34299">
    <property type="entry name" value="DIACYLGLYCEROL KINASE"/>
    <property type="match status" value="1"/>
</dbReference>
<feature type="binding site" evidence="21">
    <location>
        <position position="94"/>
    </location>
    <ligand>
        <name>substrate</name>
    </ligand>
</feature>
<evidence type="ECO:0000256" key="1">
    <source>
        <dbReference type="ARBA" id="ARBA00004429"/>
    </source>
</evidence>
<evidence type="ECO:0000256" key="11">
    <source>
        <dbReference type="ARBA" id="ARBA00022741"/>
    </source>
</evidence>
<dbReference type="STRING" id="1802281.A3A44_02805"/>
<comment type="subcellular location">
    <subcellularLocation>
        <location evidence="1">Cell inner membrane</location>
        <topology evidence="1">Multi-pass membrane protein</topology>
    </subcellularLocation>
</comment>
<dbReference type="GO" id="GO:0006654">
    <property type="term" value="P:phosphatidic acid biosynthetic process"/>
    <property type="evidence" value="ECO:0007669"/>
    <property type="project" value="InterPro"/>
</dbReference>